<evidence type="ECO:0000259" key="10">
    <source>
        <dbReference type="Pfam" id="PF01529"/>
    </source>
</evidence>
<keyword evidence="2 8" id="KW-0812">Transmembrane</keyword>
<feature type="domain" description="Palmitoyltransferase DHHC" evidence="10">
    <location>
        <begin position="439"/>
        <end position="560"/>
    </location>
</feature>
<evidence type="ECO:0000256" key="6">
    <source>
        <dbReference type="ARBA" id="ARBA00023136"/>
    </source>
</evidence>
<dbReference type="GO" id="GO:0000139">
    <property type="term" value="C:Golgi membrane"/>
    <property type="evidence" value="ECO:0007669"/>
    <property type="project" value="TreeGrafter"/>
</dbReference>
<evidence type="ECO:0000256" key="2">
    <source>
        <dbReference type="ARBA" id="ARBA00022692"/>
    </source>
</evidence>
<comment type="subcellular location">
    <subcellularLocation>
        <location evidence="1">Membrane</location>
        <topology evidence="1">Multi-pass membrane protein</topology>
    </subcellularLocation>
</comment>
<evidence type="ECO:0000256" key="7">
    <source>
        <dbReference type="PROSITE-ProRule" id="PRU00023"/>
    </source>
</evidence>
<dbReference type="Pfam" id="PF12796">
    <property type="entry name" value="Ank_2"/>
    <property type="match status" value="2"/>
</dbReference>
<dbReference type="InterPro" id="IPR002110">
    <property type="entry name" value="Ankyrin_rpt"/>
</dbReference>
<feature type="repeat" description="ANK" evidence="7">
    <location>
        <begin position="173"/>
        <end position="205"/>
    </location>
</feature>
<gene>
    <name evidence="11" type="ORF">CYCCA115_LOCUS15649</name>
</gene>
<dbReference type="PROSITE" id="PS50297">
    <property type="entry name" value="ANK_REP_REGION"/>
    <property type="match status" value="3"/>
</dbReference>
<keyword evidence="8" id="KW-0808">Transferase</keyword>
<feature type="transmembrane region" description="Helical" evidence="8">
    <location>
        <begin position="349"/>
        <end position="370"/>
    </location>
</feature>
<evidence type="ECO:0000256" key="3">
    <source>
        <dbReference type="ARBA" id="ARBA00022737"/>
    </source>
</evidence>
<sequence length="617" mass="70309">MEEITLTGGTLVNNHGGHKHGSDCQHCADHPGPPPAEMGDMSPSLDDIVGASIEEIMKSLSTLLRFGRFEAVQPLLEKIKNERGSDEILQVLRATDDGGHTLLHWASKRVDDSRFIRKLVEMAVELKATDVLNAASSDNVGMRPLHWACTEGSIPHVALLLKSGADVEAKDSSGCTPLLIAAQYGQVEVVAYLLQNGANIKAVDTSRDSALHWAAYKGSIQVCGLLSYYQKLDWTTQDAYGQTPIHLAALRGHTTVVHYILENLEKKDILFQKDKNERTPLDLAIHKKRPTVEAVLREAMTELEDPRAYFLKQTLLSNLKECTSLKTWKYWMGFTAGMDESIRPSKFPYYFMIFNYVVHIFMFSTIFAPFHNPGKGIMWDLSGWLMWNFFVTFGSWYFFYKAVTTKPGYVDTSLPTVEKWTQMYAQTLESFADETFVQNNDLQLCHTCQIVRPPRSKHDRVSGKCVLLFDHFCPFVDNTIGLYNYKYFYIFLCFMTSALFSHAITLYIYLKRYTKTESMPWGLFLMGVEVCLCLLPVGGMFLYHTQLSMVNLSTNEHINLKKYHYFFPKKANGKKHYKNPWFKGVVGNFNERMNPSEKSYVLPADYQGLLEKSDEIV</sequence>
<proteinExistence type="inferred from homology"/>
<evidence type="ECO:0000256" key="1">
    <source>
        <dbReference type="ARBA" id="ARBA00004141"/>
    </source>
</evidence>
<dbReference type="PROSITE" id="PS50088">
    <property type="entry name" value="ANK_REPEAT"/>
    <property type="match status" value="3"/>
</dbReference>
<keyword evidence="6 8" id="KW-0472">Membrane</keyword>
<comment type="similarity">
    <text evidence="8">Belongs to the DHHC palmitoyltransferase family.</text>
</comment>
<accession>A0AAD2JJE6</accession>
<dbReference type="AlphaFoldDB" id="A0AAD2JJE6"/>
<evidence type="ECO:0000256" key="8">
    <source>
        <dbReference type="RuleBase" id="RU079119"/>
    </source>
</evidence>
<dbReference type="PANTHER" id="PTHR24161">
    <property type="entry name" value="ANK_REP_REGION DOMAIN-CONTAINING PROTEIN-RELATED"/>
    <property type="match status" value="1"/>
</dbReference>
<feature type="transmembrane region" description="Helical" evidence="8">
    <location>
        <begin position="522"/>
        <end position="543"/>
    </location>
</feature>
<dbReference type="PANTHER" id="PTHR24161:SF17">
    <property type="entry name" value="PALMITOYLTRANSFERASE"/>
    <property type="match status" value="1"/>
</dbReference>
<keyword evidence="12" id="KW-1185">Reference proteome</keyword>
<dbReference type="EMBL" id="CAKOGP040001881">
    <property type="protein sequence ID" value="CAJ1955231.1"/>
    <property type="molecule type" value="Genomic_DNA"/>
</dbReference>
<keyword evidence="3" id="KW-0677">Repeat</keyword>
<feature type="region of interest" description="Disordered" evidence="9">
    <location>
        <begin position="1"/>
        <end position="26"/>
    </location>
</feature>
<organism evidence="11 12">
    <name type="scientific">Cylindrotheca closterium</name>
    <dbReference type="NCBI Taxonomy" id="2856"/>
    <lineage>
        <taxon>Eukaryota</taxon>
        <taxon>Sar</taxon>
        <taxon>Stramenopiles</taxon>
        <taxon>Ochrophyta</taxon>
        <taxon>Bacillariophyta</taxon>
        <taxon>Bacillariophyceae</taxon>
        <taxon>Bacillariophycidae</taxon>
        <taxon>Bacillariales</taxon>
        <taxon>Bacillariaceae</taxon>
        <taxon>Cylindrotheca</taxon>
    </lineage>
</organism>
<dbReference type="GO" id="GO:0019706">
    <property type="term" value="F:protein-cysteine S-palmitoyltransferase activity"/>
    <property type="evidence" value="ECO:0007669"/>
    <property type="project" value="UniProtKB-EC"/>
</dbReference>
<dbReference type="InterPro" id="IPR001594">
    <property type="entry name" value="Palmitoyltrfase_DHHC"/>
</dbReference>
<evidence type="ECO:0000313" key="12">
    <source>
        <dbReference type="Proteomes" id="UP001295423"/>
    </source>
</evidence>
<feature type="transmembrane region" description="Helical" evidence="8">
    <location>
        <begin position="377"/>
        <end position="399"/>
    </location>
</feature>
<comment type="catalytic activity">
    <reaction evidence="8">
        <text>L-cysteinyl-[protein] + hexadecanoyl-CoA = S-hexadecanoyl-L-cysteinyl-[protein] + CoA</text>
        <dbReference type="Rhea" id="RHEA:36683"/>
        <dbReference type="Rhea" id="RHEA-COMP:10131"/>
        <dbReference type="Rhea" id="RHEA-COMP:11032"/>
        <dbReference type="ChEBI" id="CHEBI:29950"/>
        <dbReference type="ChEBI" id="CHEBI:57287"/>
        <dbReference type="ChEBI" id="CHEBI:57379"/>
        <dbReference type="ChEBI" id="CHEBI:74151"/>
        <dbReference type="EC" id="2.3.1.225"/>
    </reaction>
</comment>
<name>A0AAD2JJE6_9STRA</name>
<feature type="repeat" description="ANK" evidence="7">
    <location>
        <begin position="140"/>
        <end position="172"/>
    </location>
</feature>
<dbReference type="EC" id="2.3.1.225" evidence="8"/>
<evidence type="ECO:0000313" key="11">
    <source>
        <dbReference type="EMBL" id="CAJ1955231.1"/>
    </source>
</evidence>
<dbReference type="Gene3D" id="1.25.40.20">
    <property type="entry name" value="Ankyrin repeat-containing domain"/>
    <property type="match status" value="2"/>
</dbReference>
<evidence type="ECO:0000256" key="5">
    <source>
        <dbReference type="ARBA" id="ARBA00023043"/>
    </source>
</evidence>
<evidence type="ECO:0000256" key="4">
    <source>
        <dbReference type="ARBA" id="ARBA00022989"/>
    </source>
</evidence>
<reference evidence="11" key="1">
    <citation type="submission" date="2023-08" db="EMBL/GenBank/DDBJ databases">
        <authorList>
            <person name="Audoor S."/>
            <person name="Bilcke G."/>
        </authorList>
    </citation>
    <scope>NUCLEOTIDE SEQUENCE</scope>
</reference>
<dbReference type="Proteomes" id="UP001295423">
    <property type="component" value="Unassembled WGS sequence"/>
</dbReference>
<dbReference type="SUPFAM" id="SSF48403">
    <property type="entry name" value="Ankyrin repeat"/>
    <property type="match status" value="1"/>
</dbReference>
<dbReference type="Pfam" id="PF01529">
    <property type="entry name" value="DHHC"/>
    <property type="match status" value="1"/>
</dbReference>
<evidence type="ECO:0000256" key="9">
    <source>
        <dbReference type="SAM" id="MobiDB-lite"/>
    </source>
</evidence>
<dbReference type="PROSITE" id="PS50216">
    <property type="entry name" value="DHHC"/>
    <property type="match status" value="1"/>
</dbReference>
<dbReference type="SMART" id="SM00248">
    <property type="entry name" value="ANK"/>
    <property type="match status" value="6"/>
</dbReference>
<keyword evidence="4 8" id="KW-1133">Transmembrane helix</keyword>
<comment type="domain">
    <text evidence="8">The DHHC domain is required for palmitoyltransferase activity.</text>
</comment>
<protein>
    <recommendedName>
        <fullName evidence="8">Palmitoyltransferase</fullName>
        <ecNumber evidence="8">2.3.1.225</ecNumber>
    </recommendedName>
</protein>
<feature type="transmembrane region" description="Helical" evidence="8">
    <location>
        <begin position="487"/>
        <end position="510"/>
    </location>
</feature>
<feature type="repeat" description="ANK" evidence="7">
    <location>
        <begin position="240"/>
        <end position="263"/>
    </location>
</feature>
<dbReference type="InterPro" id="IPR036770">
    <property type="entry name" value="Ankyrin_rpt-contain_sf"/>
</dbReference>
<keyword evidence="8" id="KW-0012">Acyltransferase</keyword>
<comment type="caution">
    <text evidence="11">The sequence shown here is derived from an EMBL/GenBank/DDBJ whole genome shotgun (WGS) entry which is preliminary data.</text>
</comment>
<keyword evidence="5 7" id="KW-0040">ANK repeat</keyword>